<evidence type="ECO:0000259" key="2">
    <source>
        <dbReference type="Pfam" id="PF04773"/>
    </source>
</evidence>
<keyword evidence="1" id="KW-0472">Membrane</keyword>
<feature type="transmembrane region" description="Helical" evidence="1">
    <location>
        <begin position="95"/>
        <end position="117"/>
    </location>
</feature>
<feature type="domain" description="FecR protein" evidence="2">
    <location>
        <begin position="132"/>
        <end position="219"/>
    </location>
</feature>
<sequence>MNTEMNNSFGHIDPELLVRLLAGECTEQERQTVDRWLEADPANRTYFKELSTLWNTSEPPGSFQKEWLKEDWRKVQSRIDEIRIKLPNKVAKQRSLVYTLARLAAVIVLGIGIYFFARQLSSETPLQKTIASAGMTTLILPDGSKVSLNTNAKLTYPETFDTENREVTLQGEAFFEITPDVKKPFLIRTDNVTTEVVGTSFSVNSNTSRVVVTVVTGKVMLYEDRHSAIAMIAGEQGVYNDKILEKRINTDLNFLSWKTNILTFQNTPLTKVVDDLNRHYGRQLRIASDTLEHCTLTSTFQHQTLEEILRELQVLFSIEIDRSDDTIILKGNGC</sequence>
<dbReference type="PIRSF" id="PIRSF018266">
    <property type="entry name" value="FecR"/>
    <property type="match status" value="1"/>
</dbReference>
<dbReference type="Gene3D" id="3.55.50.30">
    <property type="match status" value="1"/>
</dbReference>
<proteinExistence type="predicted"/>
<evidence type="ECO:0000256" key="1">
    <source>
        <dbReference type="SAM" id="Phobius"/>
    </source>
</evidence>
<dbReference type="Pfam" id="PF04773">
    <property type="entry name" value="FecR"/>
    <property type="match status" value="1"/>
</dbReference>
<feature type="domain" description="Protein FecR C-terminal" evidence="4">
    <location>
        <begin position="262"/>
        <end position="329"/>
    </location>
</feature>
<dbReference type="InterPro" id="IPR006860">
    <property type="entry name" value="FecR"/>
</dbReference>
<dbReference type="AlphaFoldDB" id="A0AAP2DIN4"/>
<dbReference type="Proteomes" id="UP001319200">
    <property type="component" value="Unassembled WGS sequence"/>
</dbReference>
<reference evidence="5 6" key="1">
    <citation type="submission" date="2021-05" db="EMBL/GenBank/DDBJ databases">
        <title>A Polyphasic approach of four new species of the genus Ohtaekwangia: Ohtaekwangia histidinii sp. nov., Ohtaekwangia cretensis sp. nov., Ohtaekwangia indiensis sp. nov., Ohtaekwangia reichenbachii sp. nov. from diverse environment.</title>
        <authorList>
            <person name="Octaviana S."/>
        </authorList>
    </citation>
    <scope>NUCLEOTIDE SEQUENCE [LARGE SCALE GENOMIC DNA]</scope>
    <source>
        <strain evidence="5 6">PWU4</strain>
    </source>
</reference>
<evidence type="ECO:0000259" key="3">
    <source>
        <dbReference type="Pfam" id="PF16220"/>
    </source>
</evidence>
<accession>A0AAP2DIN4</accession>
<feature type="domain" description="FecR N-terminal" evidence="3">
    <location>
        <begin position="17"/>
        <end position="51"/>
    </location>
</feature>
<dbReference type="RefSeq" id="WP_254161057.1">
    <property type="nucleotide sequence ID" value="NZ_JAHESF010000003.1"/>
</dbReference>
<dbReference type="InterPro" id="IPR032623">
    <property type="entry name" value="FecR_N"/>
</dbReference>
<dbReference type="PANTHER" id="PTHR30273">
    <property type="entry name" value="PERIPLASMIC SIGNAL SENSOR AND SIGMA FACTOR ACTIVATOR FECR-RELATED"/>
    <property type="match status" value="1"/>
</dbReference>
<keyword evidence="1" id="KW-0812">Transmembrane</keyword>
<keyword evidence="1" id="KW-1133">Transmembrane helix</keyword>
<evidence type="ECO:0000313" key="5">
    <source>
        <dbReference type="EMBL" id="MBT1696088.1"/>
    </source>
</evidence>
<evidence type="ECO:0000313" key="6">
    <source>
        <dbReference type="Proteomes" id="UP001319200"/>
    </source>
</evidence>
<organism evidence="5 6">
    <name type="scientific">Chryseosolibacter histidini</name>
    <dbReference type="NCBI Taxonomy" id="2782349"/>
    <lineage>
        <taxon>Bacteria</taxon>
        <taxon>Pseudomonadati</taxon>
        <taxon>Bacteroidota</taxon>
        <taxon>Cytophagia</taxon>
        <taxon>Cytophagales</taxon>
        <taxon>Chryseotaleaceae</taxon>
        <taxon>Chryseosolibacter</taxon>
    </lineage>
</organism>
<dbReference type="Gene3D" id="2.60.120.1440">
    <property type="match status" value="1"/>
</dbReference>
<dbReference type="InterPro" id="IPR012373">
    <property type="entry name" value="Ferrdict_sens_TM"/>
</dbReference>
<evidence type="ECO:0000259" key="4">
    <source>
        <dbReference type="Pfam" id="PF16344"/>
    </source>
</evidence>
<gene>
    <name evidence="5" type="ORF">KK083_04320</name>
</gene>
<dbReference type="Pfam" id="PF16220">
    <property type="entry name" value="DUF4880"/>
    <property type="match status" value="1"/>
</dbReference>
<comment type="caution">
    <text evidence="5">The sequence shown here is derived from an EMBL/GenBank/DDBJ whole genome shotgun (WGS) entry which is preliminary data.</text>
</comment>
<dbReference type="Pfam" id="PF16344">
    <property type="entry name" value="FecR_C"/>
    <property type="match status" value="1"/>
</dbReference>
<keyword evidence="6" id="KW-1185">Reference proteome</keyword>
<dbReference type="InterPro" id="IPR032508">
    <property type="entry name" value="FecR_C"/>
</dbReference>
<dbReference type="EMBL" id="JAHESF010000003">
    <property type="protein sequence ID" value="MBT1696088.1"/>
    <property type="molecule type" value="Genomic_DNA"/>
</dbReference>
<protein>
    <submittedName>
        <fullName evidence="5">FecR domain-containing protein</fullName>
    </submittedName>
</protein>
<dbReference type="GO" id="GO:0016989">
    <property type="term" value="F:sigma factor antagonist activity"/>
    <property type="evidence" value="ECO:0007669"/>
    <property type="project" value="TreeGrafter"/>
</dbReference>
<dbReference type="PANTHER" id="PTHR30273:SF2">
    <property type="entry name" value="PROTEIN FECR"/>
    <property type="match status" value="1"/>
</dbReference>
<name>A0AAP2DIN4_9BACT</name>